<sequence>MDSDDNDEFMDSPDIGLTDGSPASATLQSLNSLPFNRREMDQWNKEFSKTVEYSPKKINLFDSPPSLTLQDSNDIVSIQRMKEYFTTKNARKRQLIESVDKNTEMSGEHIKKQLCCIDLGYLQSVELKTEIEKLREEFAVLSSKTQMLNKENNALKTRLSKYEAIDVIDRQRNQDARNRSKKKDAALEKQRQMLQQVENCLDERPGAVATLRKQFDYKENVTKSATLKKPPTSSSNRPARYPPSVTTISTSSSSSNEAPVSSNTRNHGQHGTPHRSRK</sequence>
<keyword evidence="3" id="KW-1185">Reference proteome</keyword>
<feature type="compositionally biased region" description="Low complexity" evidence="2">
    <location>
        <begin position="243"/>
        <end position="264"/>
    </location>
</feature>
<feature type="region of interest" description="Disordered" evidence="2">
    <location>
        <begin position="222"/>
        <end position="278"/>
    </location>
</feature>
<feature type="coiled-coil region" evidence="1">
    <location>
        <begin position="124"/>
        <end position="151"/>
    </location>
</feature>
<protein>
    <submittedName>
        <fullName evidence="4">Uncharacterized protein</fullName>
    </submittedName>
</protein>
<keyword evidence="1" id="KW-0175">Coiled coil</keyword>
<reference evidence="4" key="1">
    <citation type="submission" date="2022-11" db="UniProtKB">
        <authorList>
            <consortium name="WormBaseParasite"/>
        </authorList>
    </citation>
    <scope>IDENTIFICATION</scope>
</reference>
<proteinExistence type="predicted"/>
<feature type="region of interest" description="Disordered" evidence="2">
    <location>
        <begin position="1"/>
        <end position="23"/>
    </location>
</feature>
<dbReference type="WBParaSite" id="PDA_v2.g11752.t1">
    <property type="protein sequence ID" value="PDA_v2.g11752.t1"/>
    <property type="gene ID" value="PDA_v2.g11752"/>
</dbReference>
<evidence type="ECO:0000256" key="2">
    <source>
        <dbReference type="SAM" id="MobiDB-lite"/>
    </source>
</evidence>
<feature type="compositionally biased region" description="Acidic residues" evidence="2">
    <location>
        <begin position="1"/>
        <end position="11"/>
    </location>
</feature>
<dbReference type="AlphaFoldDB" id="A0A914P1R5"/>
<organism evidence="3 4">
    <name type="scientific">Panagrolaimus davidi</name>
    <dbReference type="NCBI Taxonomy" id="227884"/>
    <lineage>
        <taxon>Eukaryota</taxon>
        <taxon>Metazoa</taxon>
        <taxon>Ecdysozoa</taxon>
        <taxon>Nematoda</taxon>
        <taxon>Chromadorea</taxon>
        <taxon>Rhabditida</taxon>
        <taxon>Tylenchina</taxon>
        <taxon>Panagrolaimomorpha</taxon>
        <taxon>Panagrolaimoidea</taxon>
        <taxon>Panagrolaimidae</taxon>
        <taxon>Panagrolaimus</taxon>
    </lineage>
</organism>
<name>A0A914P1R5_9BILA</name>
<dbReference type="Proteomes" id="UP000887578">
    <property type="component" value="Unplaced"/>
</dbReference>
<evidence type="ECO:0000313" key="4">
    <source>
        <dbReference type="WBParaSite" id="PDA_v2.g11752.t1"/>
    </source>
</evidence>
<accession>A0A914P1R5</accession>
<evidence type="ECO:0000313" key="3">
    <source>
        <dbReference type="Proteomes" id="UP000887578"/>
    </source>
</evidence>
<evidence type="ECO:0000256" key="1">
    <source>
        <dbReference type="SAM" id="Coils"/>
    </source>
</evidence>